<feature type="non-terminal residue" evidence="1">
    <location>
        <position position="1"/>
    </location>
</feature>
<accession>A0ABQ7Q7P0</accession>
<dbReference type="Proteomes" id="UP000823941">
    <property type="component" value="Chromosome 20"/>
</dbReference>
<sequence length="65" mass="7568">STRKKVVAYIISTTTNWRAYDRSPKPQHLVLRAGYLLEPAPWTVKTHSWKIGFNTQQQAASRIIW</sequence>
<protein>
    <submittedName>
        <fullName evidence="1">Uncharacterized protein</fullName>
    </submittedName>
</protein>
<comment type="caution">
    <text evidence="1">The sequence shown here is derived from an EMBL/GenBank/DDBJ whole genome shotgun (WGS) entry which is preliminary data.</text>
</comment>
<gene>
    <name evidence="1" type="ORF">JYU34_015094</name>
</gene>
<proteinExistence type="predicted"/>
<organism evidence="1 2">
    <name type="scientific">Plutella xylostella</name>
    <name type="common">Diamondback moth</name>
    <name type="synonym">Plutella maculipennis</name>
    <dbReference type="NCBI Taxonomy" id="51655"/>
    <lineage>
        <taxon>Eukaryota</taxon>
        <taxon>Metazoa</taxon>
        <taxon>Ecdysozoa</taxon>
        <taxon>Arthropoda</taxon>
        <taxon>Hexapoda</taxon>
        <taxon>Insecta</taxon>
        <taxon>Pterygota</taxon>
        <taxon>Neoptera</taxon>
        <taxon>Endopterygota</taxon>
        <taxon>Lepidoptera</taxon>
        <taxon>Glossata</taxon>
        <taxon>Ditrysia</taxon>
        <taxon>Yponomeutoidea</taxon>
        <taxon>Plutellidae</taxon>
        <taxon>Plutella</taxon>
    </lineage>
</organism>
<evidence type="ECO:0000313" key="2">
    <source>
        <dbReference type="Proteomes" id="UP000823941"/>
    </source>
</evidence>
<keyword evidence="2" id="KW-1185">Reference proteome</keyword>
<dbReference type="EMBL" id="JAHIBW010000020">
    <property type="protein sequence ID" value="KAG7300765.1"/>
    <property type="molecule type" value="Genomic_DNA"/>
</dbReference>
<evidence type="ECO:0000313" key="1">
    <source>
        <dbReference type="EMBL" id="KAG7300765.1"/>
    </source>
</evidence>
<name>A0ABQ7Q7P0_PLUXY</name>
<reference evidence="1 2" key="1">
    <citation type="submission" date="2021-06" db="EMBL/GenBank/DDBJ databases">
        <title>A haploid diamondback moth (Plutella xylostella L.) genome assembly resolves 31 chromosomes and identifies a diamide resistance mutation.</title>
        <authorList>
            <person name="Ward C.M."/>
            <person name="Perry K.D."/>
            <person name="Baker G."/>
            <person name="Powis K."/>
            <person name="Heckel D.G."/>
            <person name="Baxter S.W."/>
        </authorList>
    </citation>
    <scope>NUCLEOTIDE SEQUENCE [LARGE SCALE GENOMIC DNA]</scope>
    <source>
        <strain evidence="1 2">LV</strain>
        <tissue evidence="1">Single pupa</tissue>
    </source>
</reference>